<dbReference type="GO" id="GO:0006508">
    <property type="term" value="P:proteolysis"/>
    <property type="evidence" value="ECO:0007669"/>
    <property type="project" value="UniProtKB-KW"/>
</dbReference>
<evidence type="ECO:0000256" key="2">
    <source>
        <dbReference type="ARBA" id="ARBA00002184"/>
    </source>
</evidence>
<evidence type="ECO:0000259" key="19">
    <source>
        <dbReference type="Pfam" id="PF22456"/>
    </source>
</evidence>
<dbReference type="GO" id="GO:0004222">
    <property type="term" value="F:metalloendopeptidase activity"/>
    <property type="evidence" value="ECO:0007669"/>
    <property type="project" value="UniProtKB-EC"/>
</dbReference>
<keyword evidence="6" id="KW-0645">Protease</keyword>
<dbReference type="InterPro" id="IPR001431">
    <property type="entry name" value="Pept_M16_Zn_BS"/>
</dbReference>
<dbReference type="RefSeq" id="WP_304100487.1">
    <property type="nucleotide sequence ID" value="NZ_DRGY01000049.1"/>
</dbReference>
<evidence type="ECO:0000256" key="8">
    <source>
        <dbReference type="ARBA" id="ARBA00022801"/>
    </source>
</evidence>
<accession>A0A831R318</accession>
<dbReference type="GO" id="GO:0005737">
    <property type="term" value="C:cytoplasm"/>
    <property type="evidence" value="ECO:0007669"/>
    <property type="project" value="UniProtKB-ARBA"/>
</dbReference>
<dbReference type="FunFam" id="3.30.830.10:FF:000012">
    <property type="entry name" value="Protease 3"/>
    <property type="match status" value="1"/>
</dbReference>
<comment type="function">
    <text evidence="2">Endopeptidase that degrades small peptides of less than 7 kDa, such as glucagon and insulin.</text>
</comment>
<dbReference type="InterPro" id="IPR050626">
    <property type="entry name" value="Peptidase_M16"/>
</dbReference>
<sequence length="950" mass="106587">MRIGTQLNARIPVLTANAFALLLLLFVSSFATAAQTPQKSPNDNNEYRFIELDNGLRAILISDKNADKAAASMNVAVGSGDDPKEREGIAHFLEHMLFLGTEKYPEPGEYQQFIKSHGGSHNAFTAFRNTNYFFDIQANYLESALDRFSQQFAAPLFTAELVDRERNAVNSEFSSKQKEDGRRLYSVKKAASNPQGAFHQFAVGNLTTLENTDTHPLRPDLIEFWKARYSANLMTLAVYGPQPLDQLEAMVRARFGAIENRNLKSRVHSAKLLEADALPAEVTVQAIKDVRSLSLSFPIPSQQENYRTKPVSYIANLLGHEGPGSLLEVLKKNGLADNLSAGIGMDTGEAATLDISIALTPEGLNRQEDILSLVFRYIDIIREQGISEQRFEEMQRLARIDFRFREQGEPLQEAMRLSSQLQDYPAEDILSAPWLMERYAPDQYRDILSMLTPDNVMAYLLAPQLELKNPNFTKWYETPWQIEPLDTEALKTKAPIALAEALHLPAPNPFVPENLTMVPGKTMDKPEWLGNNDGMAIWFARDTRFDTPKANVFLSLRTPAVRASARSHVLTGLLVDSINNNLNAWAYSARLAGLDYSIYPHLRGITVRVGGYSDKLNTLMNRILMQVAAPQITRQRFDIARQNLMDSLQNKAKDRPVAQTSEFIQSTLLEDTWSTDEQLQAAKTVTLEELRSFAGTLLSKIDPVLLVHGNLTEAYALNLAQQIDAIVLNKSDFATVARSQVRKLPPEEIVVSLNVEHPDTGYTLYTQGKNTSFEERARFRLLAQIISSPFYEDIRTTRQLGYIVYATPFEMLETPALGFVVQSPTASPNAIDQAIREFAKGYNETLANLDDERLAQEKRAVISSIMEQDRQLGEISGRYWREIDRGEEGFDSRERLAKAVKAVSLDELKTTFRDSVLNRDRALLVNTGGEGLSAKDARDLILQQPPVTDK</sequence>
<dbReference type="Pfam" id="PF00675">
    <property type="entry name" value="Peptidase_M16"/>
    <property type="match status" value="1"/>
</dbReference>
<evidence type="ECO:0000256" key="6">
    <source>
        <dbReference type="ARBA" id="ARBA00022670"/>
    </source>
</evidence>
<feature type="domain" description="Peptidase M16 middle/third" evidence="18">
    <location>
        <begin position="402"/>
        <end position="681"/>
    </location>
</feature>
<evidence type="ECO:0000256" key="15">
    <source>
        <dbReference type="SAM" id="SignalP"/>
    </source>
</evidence>
<evidence type="ECO:0000256" key="3">
    <source>
        <dbReference type="ARBA" id="ARBA00007261"/>
    </source>
</evidence>
<evidence type="ECO:0000256" key="1">
    <source>
        <dbReference type="ARBA" id="ARBA00001947"/>
    </source>
</evidence>
<dbReference type="PANTHER" id="PTHR43690:SF18">
    <property type="entry name" value="INSULIN-DEGRADING ENZYME-RELATED"/>
    <property type="match status" value="1"/>
</dbReference>
<dbReference type="InterPro" id="IPR032632">
    <property type="entry name" value="Peptidase_M16_M"/>
</dbReference>
<dbReference type="FunFam" id="3.30.830.10:FF:000005">
    <property type="entry name" value="nardilysin isoform X1"/>
    <property type="match status" value="1"/>
</dbReference>
<comment type="cofactor">
    <cofactor evidence="1">
        <name>Zn(2+)</name>
        <dbReference type="ChEBI" id="CHEBI:29105"/>
    </cofactor>
</comment>
<dbReference type="Proteomes" id="UP000885748">
    <property type="component" value="Unassembled WGS sequence"/>
</dbReference>
<evidence type="ECO:0000256" key="9">
    <source>
        <dbReference type="ARBA" id="ARBA00022833"/>
    </source>
</evidence>
<keyword evidence="15" id="KW-0732">Signal</keyword>
<feature type="domain" description="Peptidase M16 C-terminal" evidence="17">
    <location>
        <begin position="219"/>
        <end position="396"/>
    </location>
</feature>
<evidence type="ECO:0000256" key="7">
    <source>
        <dbReference type="ARBA" id="ARBA00022723"/>
    </source>
</evidence>
<proteinExistence type="inferred from homology"/>
<dbReference type="EC" id="3.4.24.55" evidence="4"/>
<evidence type="ECO:0000256" key="11">
    <source>
        <dbReference type="ARBA" id="ARBA00029597"/>
    </source>
</evidence>
<evidence type="ECO:0000256" key="14">
    <source>
        <dbReference type="RuleBase" id="RU004447"/>
    </source>
</evidence>
<dbReference type="Gene3D" id="3.30.830.10">
    <property type="entry name" value="Metalloenzyme, LuxS/M16 peptidase-like"/>
    <property type="match status" value="4"/>
</dbReference>
<evidence type="ECO:0000256" key="12">
    <source>
        <dbReference type="ARBA" id="ARBA00031184"/>
    </source>
</evidence>
<dbReference type="InterPro" id="IPR011249">
    <property type="entry name" value="Metalloenz_LuxS/M16"/>
</dbReference>
<evidence type="ECO:0000256" key="13">
    <source>
        <dbReference type="ARBA" id="ARBA00033450"/>
    </source>
</evidence>
<dbReference type="SUPFAM" id="SSF63411">
    <property type="entry name" value="LuxS/MPP-like metallohydrolase"/>
    <property type="match status" value="4"/>
</dbReference>
<feature type="signal peptide" evidence="15">
    <location>
        <begin position="1"/>
        <end position="33"/>
    </location>
</feature>
<keyword evidence="8" id="KW-0378">Hydrolase</keyword>
<keyword evidence="7" id="KW-0479">Metal-binding</keyword>
<dbReference type="InterPro" id="IPR011765">
    <property type="entry name" value="Pept_M16_N"/>
</dbReference>
<dbReference type="AlphaFoldDB" id="A0A831R318"/>
<feature type="domain" description="Peptidase M16 N-terminal" evidence="16">
    <location>
        <begin position="58"/>
        <end position="180"/>
    </location>
</feature>
<evidence type="ECO:0000313" key="20">
    <source>
        <dbReference type="EMBL" id="HEA51938.1"/>
    </source>
</evidence>
<protein>
    <recommendedName>
        <fullName evidence="5">Protease 3</fullName>
        <ecNumber evidence="4">3.4.24.55</ecNumber>
    </recommendedName>
    <alternativeName>
        <fullName evidence="13">Pitrilysin</fullName>
    </alternativeName>
    <alternativeName>
        <fullName evidence="12">Protease III</fullName>
    </alternativeName>
    <alternativeName>
        <fullName evidence="11">Protease pi</fullName>
    </alternativeName>
</protein>
<dbReference type="Pfam" id="PF05193">
    <property type="entry name" value="Peptidase_M16_C"/>
    <property type="match status" value="1"/>
</dbReference>
<dbReference type="PANTHER" id="PTHR43690">
    <property type="entry name" value="NARDILYSIN"/>
    <property type="match status" value="1"/>
</dbReference>
<comment type="caution">
    <text evidence="20">The sequence shown here is derived from an EMBL/GenBank/DDBJ whole genome shotgun (WGS) entry which is preliminary data.</text>
</comment>
<comment type="similarity">
    <text evidence="3 14">Belongs to the peptidase M16 family.</text>
</comment>
<dbReference type="Pfam" id="PF22456">
    <property type="entry name" value="PqqF-like_C_4"/>
    <property type="match status" value="1"/>
</dbReference>
<feature type="chain" id="PRO_5032778523" description="Protease 3" evidence="15">
    <location>
        <begin position="34"/>
        <end position="950"/>
    </location>
</feature>
<dbReference type="GO" id="GO:0046872">
    <property type="term" value="F:metal ion binding"/>
    <property type="evidence" value="ECO:0007669"/>
    <property type="project" value="UniProtKB-KW"/>
</dbReference>
<evidence type="ECO:0000259" key="17">
    <source>
        <dbReference type="Pfam" id="PF05193"/>
    </source>
</evidence>
<evidence type="ECO:0000256" key="5">
    <source>
        <dbReference type="ARBA" id="ARBA00017565"/>
    </source>
</evidence>
<evidence type="ECO:0000256" key="10">
    <source>
        <dbReference type="ARBA" id="ARBA00023049"/>
    </source>
</evidence>
<reference evidence="20" key="1">
    <citation type="journal article" date="2020" name="mSystems">
        <title>Genome- and Community-Level Interaction Insights into Carbon Utilization and Element Cycling Functions of Hydrothermarchaeota in Hydrothermal Sediment.</title>
        <authorList>
            <person name="Zhou Z."/>
            <person name="Liu Y."/>
            <person name="Xu W."/>
            <person name="Pan J."/>
            <person name="Luo Z.H."/>
            <person name="Li M."/>
        </authorList>
    </citation>
    <scope>NUCLEOTIDE SEQUENCE [LARGE SCALE GENOMIC DNA]</scope>
    <source>
        <strain evidence="20">HyVt-357</strain>
    </source>
</reference>
<evidence type="ECO:0000256" key="4">
    <source>
        <dbReference type="ARBA" id="ARBA00012449"/>
    </source>
</evidence>
<evidence type="ECO:0000259" key="18">
    <source>
        <dbReference type="Pfam" id="PF16187"/>
    </source>
</evidence>
<dbReference type="InterPro" id="IPR054734">
    <property type="entry name" value="PqqF-like_C_4"/>
</dbReference>
<dbReference type="PROSITE" id="PS00143">
    <property type="entry name" value="INSULINASE"/>
    <property type="match status" value="1"/>
</dbReference>
<keyword evidence="9" id="KW-0862">Zinc</keyword>
<gene>
    <name evidence="20" type="ORF">ENI00_06370</name>
</gene>
<dbReference type="InterPro" id="IPR007863">
    <property type="entry name" value="Peptidase_M16_C"/>
</dbReference>
<feature type="domain" description="Coenzyme PQQ synthesis protein F-like C-terminal lobe" evidence="19">
    <location>
        <begin position="781"/>
        <end position="880"/>
    </location>
</feature>
<evidence type="ECO:0000259" key="16">
    <source>
        <dbReference type="Pfam" id="PF00675"/>
    </source>
</evidence>
<dbReference type="EMBL" id="DRGY01000049">
    <property type="protein sequence ID" value="HEA51938.1"/>
    <property type="molecule type" value="Genomic_DNA"/>
</dbReference>
<name>A0A831R318_9GAMM</name>
<dbReference type="Pfam" id="PF16187">
    <property type="entry name" value="Peptidase_M16_M"/>
    <property type="match status" value="1"/>
</dbReference>
<organism evidence="20">
    <name type="scientific">Marinobacter antarcticus</name>
    <dbReference type="NCBI Taxonomy" id="564117"/>
    <lineage>
        <taxon>Bacteria</taxon>
        <taxon>Pseudomonadati</taxon>
        <taxon>Pseudomonadota</taxon>
        <taxon>Gammaproteobacteria</taxon>
        <taxon>Pseudomonadales</taxon>
        <taxon>Marinobacteraceae</taxon>
        <taxon>Marinobacter</taxon>
    </lineage>
</organism>
<keyword evidence="10" id="KW-0482">Metalloprotease</keyword>